<dbReference type="RefSeq" id="WP_069478745.1">
    <property type="nucleotide sequence ID" value="NZ_CP017111.1"/>
</dbReference>
<dbReference type="PANTHER" id="PTHR43707:SF1">
    <property type="entry name" value="HISTIDINE--TRNA LIGASE, MITOCHONDRIAL-RELATED"/>
    <property type="match status" value="1"/>
</dbReference>
<dbReference type="GO" id="GO:0006427">
    <property type="term" value="P:histidyl-tRNA aminoacylation"/>
    <property type="evidence" value="ECO:0007669"/>
    <property type="project" value="TreeGrafter"/>
</dbReference>
<dbReference type="Pfam" id="PF13393">
    <property type="entry name" value="tRNA-synt_His"/>
    <property type="match status" value="1"/>
</dbReference>
<keyword evidence="3" id="KW-1185">Reference proteome</keyword>
<sequence>MIYEHEIPTGSKLYFGKSAKLKRQLETVASELFYEAGFEEIVTPYFSYHQHQNIDAKELLRFSDEQNHIISLRADSTMDVVRLSTKRVDRTTNHSKWFYIQPVFRYPSHEVHQIGAELIGEEDLALSIATSLSIFEKFGLKPLLHVSNINIPKILSEMLGLDLKIFEKGELQKLLALDIPWLTKLTCLQTLAELEAVIQEVPDVLKGELEKLKALSVHIAYDNVVFAPLYYVKMRYYNALFFRFIYKNYTLGSGGSYDCEGIGSSGFGLYTDDLIEILIKRDGH</sequence>
<dbReference type="GO" id="GO:0004821">
    <property type="term" value="F:histidine-tRNA ligase activity"/>
    <property type="evidence" value="ECO:0007669"/>
    <property type="project" value="TreeGrafter"/>
</dbReference>
<dbReference type="SUPFAM" id="SSF55681">
    <property type="entry name" value="Class II aaRS and biotin synthetases"/>
    <property type="match status" value="1"/>
</dbReference>
<feature type="domain" description="Class II Histidinyl-tRNA synthetase (HisRS)-like catalytic core" evidence="1">
    <location>
        <begin position="18"/>
        <end position="258"/>
    </location>
</feature>
<dbReference type="PANTHER" id="PTHR43707">
    <property type="entry name" value="HISTIDYL-TRNA SYNTHETASE"/>
    <property type="match status" value="1"/>
</dbReference>
<keyword evidence="2" id="KW-0808">Transferase</keyword>
<evidence type="ECO:0000313" key="3">
    <source>
        <dbReference type="Proteomes" id="UP000094609"/>
    </source>
</evidence>
<protein>
    <submittedName>
        <fullName evidence="2">ATP phosphoribosyltransferase regulatory subunit</fullName>
        <ecNumber evidence="2">2.4.2.17</ecNumber>
    </submittedName>
</protein>
<dbReference type="PATRIC" id="fig|1193502.14.peg.2428"/>
<proteinExistence type="predicted"/>
<dbReference type="AlphaFoldDB" id="A0A1D7TMC6"/>
<dbReference type="EMBL" id="CP017111">
    <property type="protein sequence ID" value="AOO66156.1"/>
    <property type="molecule type" value="Genomic_DNA"/>
</dbReference>
<dbReference type="KEGG" id="shal:SHALO_2396"/>
<dbReference type="InterPro" id="IPR045864">
    <property type="entry name" value="aa-tRNA-synth_II/BPL/LPL"/>
</dbReference>
<evidence type="ECO:0000313" key="2">
    <source>
        <dbReference type="EMBL" id="AOO66156.1"/>
    </source>
</evidence>
<dbReference type="Proteomes" id="UP000094609">
    <property type="component" value="Chromosome"/>
</dbReference>
<gene>
    <name evidence="2" type="ORF">SHALO_2396</name>
</gene>
<organism evidence="2 3">
    <name type="scientific">Sulfurospirillum halorespirans DSM 13726</name>
    <dbReference type="NCBI Taxonomy" id="1193502"/>
    <lineage>
        <taxon>Bacteria</taxon>
        <taxon>Pseudomonadati</taxon>
        <taxon>Campylobacterota</taxon>
        <taxon>Epsilonproteobacteria</taxon>
        <taxon>Campylobacterales</taxon>
        <taxon>Sulfurospirillaceae</taxon>
        <taxon>Sulfurospirillum</taxon>
    </lineage>
</organism>
<dbReference type="EC" id="2.4.2.17" evidence="2"/>
<dbReference type="InterPro" id="IPR004516">
    <property type="entry name" value="HisRS/HisZ"/>
</dbReference>
<reference evidence="3" key="1">
    <citation type="submission" date="2016-08" db="EMBL/GenBank/DDBJ databases">
        <title>Complete genome sequence of the organohalide-respiring Epsilonproteobacterium Sulfurospirillum halorespirans.</title>
        <authorList>
            <person name="Goris T."/>
            <person name="Zimmermann J."/>
            <person name="Schenz B."/>
            <person name="Lemos M."/>
            <person name="Hackermueller J."/>
            <person name="Diekert G."/>
        </authorList>
    </citation>
    <scope>NUCLEOTIDE SEQUENCE [LARGE SCALE GENOMIC DNA]</scope>
    <source>
        <strain>DSM 13726</strain>
        <strain evidence="3">PCE-M2</strain>
    </source>
</reference>
<name>A0A1D7TMC6_9BACT</name>
<dbReference type="STRING" id="1193502.SHALO_2396"/>
<evidence type="ECO:0000259" key="1">
    <source>
        <dbReference type="Pfam" id="PF13393"/>
    </source>
</evidence>
<dbReference type="NCBIfam" id="NF008946">
    <property type="entry name" value="PRK12293.1"/>
    <property type="match status" value="1"/>
</dbReference>
<dbReference type="GO" id="GO:0003879">
    <property type="term" value="F:ATP phosphoribosyltransferase activity"/>
    <property type="evidence" value="ECO:0007669"/>
    <property type="project" value="UniProtKB-EC"/>
</dbReference>
<accession>A0A1D7TMC6</accession>
<dbReference type="GO" id="GO:0005737">
    <property type="term" value="C:cytoplasm"/>
    <property type="evidence" value="ECO:0007669"/>
    <property type="project" value="InterPro"/>
</dbReference>
<dbReference type="InterPro" id="IPR041715">
    <property type="entry name" value="HisRS-like_core"/>
</dbReference>
<keyword evidence="2" id="KW-0328">Glycosyltransferase</keyword>
<dbReference type="Gene3D" id="3.30.930.10">
    <property type="entry name" value="Bira Bifunctional Protein, Domain 2"/>
    <property type="match status" value="1"/>
</dbReference>